<protein>
    <submittedName>
        <fullName evidence="1">Uncharacterized protein</fullName>
    </submittedName>
</protein>
<organism evidence="1 2">
    <name type="scientific">Adiantum capillus-veneris</name>
    <name type="common">Maidenhair fern</name>
    <dbReference type="NCBI Taxonomy" id="13818"/>
    <lineage>
        <taxon>Eukaryota</taxon>
        <taxon>Viridiplantae</taxon>
        <taxon>Streptophyta</taxon>
        <taxon>Embryophyta</taxon>
        <taxon>Tracheophyta</taxon>
        <taxon>Polypodiopsida</taxon>
        <taxon>Polypodiidae</taxon>
        <taxon>Polypodiales</taxon>
        <taxon>Pteridineae</taxon>
        <taxon>Pteridaceae</taxon>
        <taxon>Vittarioideae</taxon>
        <taxon>Adiantum</taxon>
    </lineage>
</organism>
<proteinExistence type="predicted"/>
<reference evidence="1" key="1">
    <citation type="submission" date="2021-01" db="EMBL/GenBank/DDBJ databases">
        <title>Adiantum capillus-veneris genome.</title>
        <authorList>
            <person name="Fang Y."/>
            <person name="Liao Q."/>
        </authorList>
    </citation>
    <scope>NUCLEOTIDE SEQUENCE</scope>
    <source>
        <strain evidence="1">H3</strain>
        <tissue evidence="1">Leaf</tissue>
    </source>
</reference>
<evidence type="ECO:0000313" key="2">
    <source>
        <dbReference type="Proteomes" id="UP000886520"/>
    </source>
</evidence>
<name>A0A9D4ZBN5_ADICA</name>
<evidence type="ECO:0000313" key="1">
    <source>
        <dbReference type="EMBL" id="KAI5067705.1"/>
    </source>
</evidence>
<keyword evidence="2" id="KW-1185">Reference proteome</keyword>
<dbReference type="Proteomes" id="UP000886520">
    <property type="component" value="Chromosome 17"/>
</dbReference>
<comment type="caution">
    <text evidence="1">The sequence shown here is derived from an EMBL/GenBank/DDBJ whole genome shotgun (WGS) entry which is preliminary data.</text>
</comment>
<sequence length="154" mass="16993">MLQRTDEEGPGDGGRQLQASLRKQLLDKIVREGSSVDQFHRVKGGVFSEGDDMDISVAFLAAGDRSFGEEGGDGGVRKRGVERKEEVDLAELHEEIICEGERSRGRSRRRRRGEKVLRVAEEVVGVIGGELAYHDGSVELFDEAIAVHELDNAF</sequence>
<gene>
    <name evidence="1" type="ORF">GOP47_0018233</name>
</gene>
<dbReference type="AlphaFoldDB" id="A0A9D4ZBN5"/>
<dbReference type="EMBL" id="JABFUD020000017">
    <property type="protein sequence ID" value="KAI5067705.1"/>
    <property type="molecule type" value="Genomic_DNA"/>
</dbReference>
<accession>A0A9D4ZBN5</accession>